<keyword evidence="2 3" id="KW-0802">TPR repeat</keyword>
<feature type="repeat" description="TPR" evidence="3">
    <location>
        <begin position="94"/>
        <end position="127"/>
    </location>
</feature>
<evidence type="ECO:0000256" key="2">
    <source>
        <dbReference type="ARBA" id="ARBA00022803"/>
    </source>
</evidence>
<proteinExistence type="predicted"/>
<dbReference type="InterPro" id="IPR047150">
    <property type="entry name" value="SGT"/>
</dbReference>
<organism evidence="5 6">
    <name type="scientific">Tectimicrobiota bacterium</name>
    <dbReference type="NCBI Taxonomy" id="2528274"/>
    <lineage>
        <taxon>Bacteria</taxon>
        <taxon>Pseudomonadati</taxon>
        <taxon>Nitrospinota/Tectimicrobiota group</taxon>
        <taxon>Candidatus Tectimicrobiota</taxon>
    </lineage>
</organism>
<keyword evidence="4" id="KW-0732">Signal</keyword>
<dbReference type="SUPFAM" id="SSF48371">
    <property type="entry name" value="ARM repeat"/>
    <property type="match status" value="1"/>
</dbReference>
<evidence type="ECO:0000313" key="5">
    <source>
        <dbReference type="EMBL" id="MBI3129289.1"/>
    </source>
</evidence>
<dbReference type="Pfam" id="PF07719">
    <property type="entry name" value="TPR_2"/>
    <property type="match status" value="1"/>
</dbReference>
<dbReference type="InterPro" id="IPR013105">
    <property type="entry name" value="TPR_2"/>
</dbReference>
<dbReference type="GO" id="GO:0016020">
    <property type="term" value="C:membrane"/>
    <property type="evidence" value="ECO:0007669"/>
    <property type="project" value="TreeGrafter"/>
</dbReference>
<comment type="caution">
    <text evidence="5">The sequence shown here is derived from an EMBL/GenBank/DDBJ whole genome shotgun (WGS) entry which is preliminary data.</text>
</comment>
<dbReference type="GO" id="GO:0072380">
    <property type="term" value="C:TRC complex"/>
    <property type="evidence" value="ECO:0007669"/>
    <property type="project" value="TreeGrafter"/>
</dbReference>
<evidence type="ECO:0000256" key="4">
    <source>
        <dbReference type="SAM" id="SignalP"/>
    </source>
</evidence>
<protein>
    <submittedName>
        <fullName evidence="5">Tetratricopeptide repeat protein</fullName>
    </submittedName>
</protein>
<sequence length="216" mass="23610">MAPRGIRAFLLAAALALPGSAPGAGAAPADDLLPRLRSRAAGERIEAVQKLGETGRMRHSAPLAALLKDEDAGVRDAAHDALWAIWMRSGDPEVDALMRRGVVWMEQGLPEKAVETFSEMIELKPNFAEGWNKRATALYMAKRYRESVADCEKTLALNPHHFGALFGLGLNYVGLRDWEGAISAFRKTLVVLPHSEAAARYIEAIERALAESRKKL</sequence>
<evidence type="ECO:0000256" key="1">
    <source>
        <dbReference type="ARBA" id="ARBA00022737"/>
    </source>
</evidence>
<dbReference type="EMBL" id="JACPUR010000040">
    <property type="protein sequence ID" value="MBI3129289.1"/>
    <property type="molecule type" value="Genomic_DNA"/>
</dbReference>
<dbReference type="Gene3D" id="1.25.40.10">
    <property type="entry name" value="Tetratricopeptide repeat domain"/>
    <property type="match status" value="1"/>
</dbReference>
<dbReference type="PANTHER" id="PTHR45831">
    <property type="entry name" value="LD24721P"/>
    <property type="match status" value="1"/>
</dbReference>
<dbReference type="InterPro" id="IPR016024">
    <property type="entry name" value="ARM-type_fold"/>
</dbReference>
<dbReference type="InterPro" id="IPR011990">
    <property type="entry name" value="TPR-like_helical_dom_sf"/>
</dbReference>
<feature type="chain" id="PRO_5037649222" evidence="4">
    <location>
        <begin position="27"/>
        <end position="216"/>
    </location>
</feature>
<dbReference type="SUPFAM" id="SSF48452">
    <property type="entry name" value="TPR-like"/>
    <property type="match status" value="1"/>
</dbReference>
<evidence type="ECO:0000256" key="3">
    <source>
        <dbReference type="PROSITE-ProRule" id="PRU00339"/>
    </source>
</evidence>
<keyword evidence="1" id="KW-0677">Repeat</keyword>
<feature type="repeat" description="TPR" evidence="3">
    <location>
        <begin position="162"/>
        <end position="195"/>
    </location>
</feature>
<dbReference type="GO" id="GO:0006620">
    <property type="term" value="P:post-translational protein targeting to endoplasmic reticulum membrane"/>
    <property type="evidence" value="ECO:0007669"/>
    <property type="project" value="TreeGrafter"/>
</dbReference>
<dbReference type="GO" id="GO:0060090">
    <property type="term" value="F:molecular adaptor activity"/>
    <property type="evidence" value="ECO:0007669"/>
    <property type="project" value="TreeGrafter"/>
</dbReference>
<feature type="signal peptide" evidence="4">
    <location>
        <begin position="1"/>
        <end position="26"/>
    </location>
</feature>
<dbReference type="InterPro" id="IPR019734">
    <property type="entry name" value="TPR_rpt"/>
</dbReference>
<dbReference type="AlphaFoldDB" id="A0A932I520"/>
<dbReference type="PROSITE" id="PS50005">
    <property type="entry name" value="TPR"/>
    <property type="match status" value="2"/>
</dbReference>
<dbReference type="PANTHER" id="PTHR45831:SF2">
    <property type="entry name" value="LD24721P"/>
    <property type="match status" value="1"/>
</dbReference>
<name>A0A932I520_UNCTE</name>
<dbReference type="Proteomes" id="UP000782312">
    <property type="component" value="Unassembled WGS sequence"/>
</dbReference>
<dbReference type="Pfam" id="PF13432">
    <property type="entry name" value="TPR_16"/>
    <property type="match status" value="1"/>
</dbReference>
<accession>A0A932I520</accession>
<reference evidence="5" key="1">
    <citation type="submission" date="2020-07" db="EMBL/GenBank/DDBJ databases">
        <title>Huge and variable diversity of episymbiotic CPR bacteria and DPANN archaea in groundwater ecosystems.</title>
        <authorList>
            <person name="He C.Y."/>
            <person name="Keren R."/>
            <person name="Whittaker M."/>
            <person name="Farag I.F."/>
            <person name="Doudna J."/>
            <person name="Cate J.H.D."/>
            <person name="Banfield J.F."/>
        </authorList>
    </citation>
    <scope>NUCLEOTIDE SEQUENCE</scope>
    <source>
        <strain evidence="5">NC_groundwater_763_Ag_S-0.2um_68_21</strain>
    </source>
</reference>
<dbReference type="InterPro" id="IPR011989">
    <property type="entry name" value="ARM-like"/>
</dbReference>
<evidence type="ECO:0000313" key="6">
    <source>
        <dbReference type="Proteomes" id="UP000782312"/>
    </source>
</evidence>
<gene>
    <name evidence="5" type="ORF">HYZ11_16900</name>
</gene>
<dbReference type="Gene3D" id="1.25.10.10">
    <property type="entry name" value="Leucine-rich Repeat Variant"/>
    <property type="match status" value="1"/>
</dbReference>
<dbReference type="Pfam" id="PF13174">
    <property type="entry name" value="TPR_6"/>
    <property type="match status" value="1"/>
</dbReference>
<dbReference type="SMART" id="SM00028">
    <property type="entry name" value="TPR"/>
    <property type="match status" value="3"/>
</dbReference>